<name>A0ABQ3Q102_9ACTN</name>
<organism evidence="2 3">
    <name type="scientific">Streptomyces daghestanicus</name>
    <dbReference type="NCBI Taxonomy" id="66885"/>
    <lineage>
        <taxon>Bacteria</taxon>
        <taxon>Bacillati</taxon>
        <taxon>Actinomycetota</taxon>
        <taxon>Actinomycetes</taxon>
        <taxon>Kitasatosporales</taxon>
        <taxon>Streptomycetaceae</taxon>
        <taxon>Streptomyces</taxon>
    </lineage>
</organism>
<dbReference type="RefSeq" id="WP_190077683.1">
    <property type="nucleotide sequence ID" value="NZ_BMTC01000016.1"/>
</dbReference>
<protein>
    <recommendedName>
        <fullName evidence="1">DUF397 domain-containing protein</fullName>
    </recommendedName>
</protein>
<reference evidence="2" key="1">
    <citation type="submission" date="2024-05" db="EMBL/GenBank/DDBJ databases">
        <title>Whole genome shotgun sequence of Streptomyces daghestanicus NBRC 12762.</title>
        <authorList>
            <person name="Komaki H."/>
            <person name="Tamura T."/>
        </authorList>
    </citation>
    <scope>NUCLEOTIDE SEQUENCE</scope>
    <source>
        <strain evidence="2">NBRC 12762</strain>
    </source>
</reference>
<dbReference type="Pfam" id="PF04149">
    <property type="entry name" value="DUF397"/>
    <property type="match status" value="1"/>
</dbReference>
<proteinExistence type="predicted"/>
<sequence length="61" mass="6137">MSSDHHVRPAVVWRASGHSGGQGDCVGVGDGLPGLVLVRDSKWADGPVVTFSPGGAGGVRQ</sequence>
<evidence type="ECO:0000313" key="2">
    <source>
        <dbReference type="EMBL" id="GHI30967.1"/>
    </source>
</evidence>
<evidence type="ECO:0000313" key="3">
    <source>
        <dbReference type="Proteomes" id="UP001052655"/>
    </source>
</evidence>
<dbReference type="EMBL" id="BNDX01000008">
    <property type="protein sequence ID" value="GHI30967.1"/>
    <property type="molecule type" value="Genomic_DNA"/>
</dbReference>
<comment type="caution">
    <text evidence="2">The sequence shown here is derived from an EMBL/GenBank/DDBJ whole genome shotgun (WGS) entry which is preliminary data.</text>
</comment>
<dbReference type="Proteomes" id="UP001052655">
    <property type="component" value="Unassembled WGS sequence"/>
</dbReference>
<evidence type="ECO:0000259" key="1">
    <source>
        <dbReference type="Pfam" id="PF04149"/>
    </source>
</evidence>
<accession>A0ABQ3Q102</accession>
<gene>
    <name evidence="2" type="ORF">Sdagh_26970</name>
</gene>
<dbReference type="InterPro" id="IPR007278">
    <property type="entry name" value="DUF397"/>
</dbReference>
<feature type="domain" description="DUF397" evidence="1">
    <location>
        <begin position="12"/>
        <end position="54"/>
    </location>
</feature>
<keyword evidence="3" id="KW-1185">Reference proteome</keyword>